<feature type="chain" id="PRO_5012268523" evidence="1">
    <location>
        <begin position="19"/>
        <end position="251"/>
    </location>
</feature>
<dbReference type="OrthoDB" id="5842208at2759"/>
<keyword evidence="1" id="KW-0732">Signal</keyword>
<feature type="signal peptide" evidence="1">
    <location>
        <begin position="1"/>
        <end position="18"/>
    </location>
</feature>
<protein>
    <submittedName>
        <fullName evidence="2">Uncharacterized protein</fullName>
    </submittedName>
</protein>
<evidence type="ECO:0000256" key="1">
    <source>
        <dbReference type="SAM" id="SignalP"/>
    </source>
</evidence>
<gene>
    <name evidence="2" type="ORF">WR25_17045</name>
</gene>
<dbReference type="Proteomes" id="UP000218231">
    <property type="component" value="Unassembled WGS sequence"/>
</dbReference>
<dbReference type="EMBL" id="LIAE01006374">
    <property type="protein sequence ID" value="PAV90404.1"/>
    <property type="molecule type" value="Genomic_DNA"/>
</dbReference>
<reference evidence="2 3" key="1">
    <citation type="journal article" date="2017" name="Curr. Biol.">
        <title>Genome architecture and evolution of a unichromosomal asexual nematode.</title>
        <authorList>
            <person name="Fradin H."/>
            <person name="Zegar C."/>
            <person name="Gutwein M."/>
            <person name="Lucas J."/>
            <person name="Kovtun M."/>
            <person name="Corcoran D."/>
            <person name="Baugh L.R."/>
            <person name="Kiontke K."/>
            <person name="Gunsalus K."/>
            <person name="Fitch D.H."/>
            <person name="Piano F."/>
        </authorList>
    </citation>
    <scope>NUCLEOTIDE SEQUENCE [LARGE SCALE GENOMIC DNA]</scope>
    <source>
        <strain evidence="2">PF1309</strain>
    </source>
</reference>
<organism evidence="2 3">
    <name type="scientific">Diploscapter pachys</name>
    <dbReference type="NCBI Taxonomy" id="2018661"/>
    <lineage>
        <taxon>Eukaryota</taxon>
        <taxon>Metazoa</taxon>
        <taxon>Ecdysozoa</taxon>
        <taxon>Nematoda</taxon>
        <taxon>Chromadorea</taxon>
        <taxon>Rhabditida</taxon>
        <taxon>Rhabditina</taxon>
        <taxon>Rhabditomorpha</taxon>
        <taxon>Rhabditoidea</taxon>
        <taxon>Rhabditidae</taxon>
        <taxon>Diploscapter</taxon>
    </lineage>
</organism>
<dbReference type="AlphaFoldDB" id="A0A2A2LVY8"/>
<sequence length="251" mass="29307">MVKFVLIVSLVIPNLCKSYDIDSGYRTLKNYYEEKHRNIYGISILDRHRDLGHIEVHHLYSDSTNSSSYTNDHRTIAAVKTFKPAKKKPKVNVRKLLFPYKRPNVILKYIDRLRSKMEIDYDIEILMVHDIKRLGGGWQYGPQNKTTIHLKKPLYVVKRTKRDAPRFDFNLFGIAHKADLAKADSTIPSSKFKARDDRNIAAHQNQNKILIPTLLRSQSLECQYCYAYLHRPAIKDSPLQDLEKNCCYAIR</sequence>
<accession>A0A2A2LVY8</accession>
<proteinExistence type="predicted"/>
<comment type="caution">
    <text evidence="2">The sequence shown here is derived from an EMBL/GenBank/DDBJ whole genome shotgun (WGS) entry which is preliminary data.</text>
</comment>
<keyword evidence="3" id="KW-1185">Reference proteome</keyword>
<evidence type="ECO:0000313" key="2">
    <source>
        <dbReference type="EMBL" id="PAV90404.1"/>
    </source>
</evidence>
<name>A0A2A2LVY8_9BILA</name>
<evidence type="ECO:0000313" key="3">
    <source>
        <dbReference type="Proteomes" id="UP000218231"/>
    </source>
</evidence>